<evidence type="ECO:0000313" key="3">
    <source>
        <dbReference type="Proteomes" id="UP000692954"/>
    </source>
</evidence>
<proteinExistence type="predicted"/>
<protein>
    <submittedName>
        <fullName evidence="2">Uncharacterized protein</fullName>
    </submittedName>
</protein>
<sequence>MQQVASEIQTRFDELIKPILEKIKLLKERDQQNEEQIKNLFDQMSELKQLIGNLKPLKIEEDKKIVQQEIKKENHQKRESLKKWYFEINKFSQYVQMQKRLSVHLLLQQQKIQFLQKLRILNLLMFQNLQVKVQQLKRRQHLQRMKKTQISKRDQSKQNQIIIKTIITIIKTKICSLNIITIIISQRNLRNLTITNQMIDKFIKRGKNCQKIANQIKNYYKQLKNKIKKILKKQIIKYHKNKTQNRLILKLLIKKQKIKKIVKKGKQSEVTQHKNEQQAVEQIQQLQQNQNKTQNNCEQKQQQQQQQVVETLTDVPELQNNGTQEAPINQEIQVQEQVTQNQYEINNFQPEKLENQETQVV</sequence>
<organism evidence="2 3">
    <name type="scientific">Paramecium sonneborni</name>
    <dbReference type="NCBI Taxonomy" id="65129"/>
    <lineage>
        <taxon>Eukaryota</taxon>
        <taxon>Sar</taxon>
        <taxon>Alveolata</taxon>
        <taxon>Ciliophora</taxon>
        <taxon>Intramacronucleata</taxon>
        <taxon>Oligohymenophorea</taxon>
        <taxon>Peniculida</taxon>
        <taxon>Parameciidae</taxon>
        <taxon>Paramecium</taxon>
    </lineage>
</organism>
<evidence type="ECO:0000313" key="2">
    <source>
        <dbReference type="EMBL" id="CAD8060460.1"/>
    </source>
</evidence>
<keyword evidence="3" id="KW-1185">Reference proteome</keyword>
<feature type="coiled-coil region" evidence="1">
    <location>
        <begin position="276"/>
        <end position="303"/>
    </location>
</feature>
<comment type="caution">
    <text evidence="2">The sequence shown here is derived from an EMBL/GenBank/DDBJ whole genome shotgun (WGS) entry which is preliminary data.</text>
</comment>
<dbReference type="EMBL" id="CAJJDN010000014">
    <property type="protein sequence ID" value="CAD8060460.1"/>
    <property type="molecule type" value="Genomic_DNA"/>
</dbReference>
<evidence type="ECO:0000256" key="1">
    <source>
        <dbReference type="SAM" id="Coils"/>
    </source>
</evidence>
<reference evidence="2" key="1">
    <citation type="submission" date="2021-01" db="EMBL/GenBank/DDBJ databases">
        <authorList>
            <consortium name="Genoscope - CEA"/>
            <person name="William W."/>
        </authorList>
    </citation>
    <scope>NUCLEOTIDE SEQUENCE</scope>
</reference>
<dbReference type="AlphaFoldDB" id="A0A8S1KY37"/>
<keyword evidence="1" id="KW-0175">Coiled coil</keyword>
<dbReference type="Proteomes" id="UP000692954">
    <property type="component" value="Unassembled WGS sequence"/>
</dbReference>
<accession>A0A8S1KY37</accession>
<gene>
    <name evidence="2" type="ORF">PSON_ATCC_30995.1.T0140295</name>
</gene>
<name>A0A8S1KY37_9CILI</name>